<comment type="similarity">
    <text evidence="1">Belongs to the GatC family.</text>
</comment>
<reference evidence="2 3" key="1">
    <citation type="submission" date="2024-05" db="EMBL/GenBank/DDBJ databases">
        <title>Genome Sequence and Characterization of the New Strain Purple Sulfur Bacterium of Genus Thioalkalicoccus.</title>
        <authorList>
            <person name="Bryantseva I.A."/>
            <person name="Kyndt J.A."/>
            <person name="Imhoff J.F."/>
        </authorList>
    </citation>
    <scope>NUCLEOTIDE SEQUENCE [LARGE SCALE GENOMIC DNA]</scope>
    <source>
        <strain evidence="2 3">Um2</strain>
    </source>
</reference>
<evidence type="ECO:0000313" key="3">
    <source>
        <dbReference type="Proteomes" id="UP001564408"/>
    </source>
</evidence>
<dbReference type="Pfam" id="PF02686">
    <property type="entry name" value="GatC"/>
    <property type="match status" value="1"/>
</dbReference>
<evidence type="ECO:0000313" key="2">
    <source>
        <dbReference type="EMBL" id="MEY6432275.1"/>
    </source>
</evidence>
<dbReference type="NCBIfam" id="TIGR00135">
    <property type="entry name" value="gatC"/>
    <property type="match status" value="1"/>
</dbReference>
<dbReference type="InterPro" id="IPR003837">
    <property type="entry name" value="GatC"/>
</dbReference>
<gene>
    <name evidence="1 2" type="primary">gatC</name>
    <name evidence="2" type="ORF">ABC977_07605</name>
</gene>
<comment type="caution">
    <text evidence="2">The sequence shown here is derived from an EMBL/GenBank/DDBJ whole genome shotgun (WGS) entry which is preliminary data.</text>
</comment>
<dbReference type="EC" id="6.3.5.-" evidence="1"/>
<dbReference type="Gene3D" id="1.10.20.60">
    <property type="entry name" value="Glu-tRNAGln amidotransferase C subunit, N-terminal domain"/>
    <property type="match status" value="1"/>
</dbReference>
<evidence type="ECO:0000256" key="1">
    <source>
        <dbReference type="HAMAP-Rule" id="MF_00122"/>
    </source>
</evidence>
<keyword evidence="1" id="KW-0436">Ligase</keyword>
<dbReference type="SUPFAM" id="SSF141000">
    <property type="entry name" value="Glu-tRNAGln amidotransferase C subunit"/>
    <property type="match status" value="1"/>
</dbReference>
<dbReference type="PANTHER" id="PTHR15004">
    <property type="entry name" value="GLUTAMYL-TRNA(GLN) AMIDOTRANSFERASE SUBUNIT C, MITOCHONDRIAL"/>
    <property type="match status" value="1"/>
</dbReference>
<sequence>MSLTPSDIAKIADLARLAISDDDARGYATELTSILDLVARMDRVDTSGIAPLAHPLDMVQRLRADEPCEPNQRSRFQKVAPLTEDGLYLVPKVIE</sequence>
<dbReference type="PANTHER" id="PTHR15004:SF0">
    <property type="entry name" value="GLUTAMYL-TRNA(GLN) AMIDOTRANSFERASE SUBUNIT C, MITOCHONDRIAL"/>
    <property type="match status" value="1"/>
</dbReference>
<dbReference type="HAMAP" id="MF_00122">
    <property type="entry name" value="GatC"/>
    <property type="match status" value="1"/>
</dbReference>
<comment type="function">
    <text evidence="1">Allows the formation of correctly charged Asn-tRNA(Asn) or Gln-tRNA(Gln) through the transamidation of misacylated Asp-tRNA(Asn) or Glu-tRNA(Gln) in organisms which lack either or both of asparaginyl-tRNA or glutaminyl-tRNA synthetases. The reaction takes place in the presence of glutamine and ATP through an activated phospho-Asp-tRNA(Asn) or phospho-Glu-tRNA(Gln).</text>
</comment>
<dbReference type="EMBL" id="JBDKXB010000007">
    <property type="protein sequence ID" value="MEY6432275.1"/>
    <property type="molecule type" value="Genomic_DNA"/>
</dbReference>
<comment type="subunit">
    <text evidence="1">Heterotrimer of A, B and C subunits.</text>
</comment>
<comment type="catalytic activity">
    <reaction evidence="1">
        <text>L-aspartyl-tRNA(Asn) + L-glutamine + ATP + H2O = L-asparaginyl-tRNA(Asn) + L-glutamate + ADP + phosphate + 2 H(+)</text>
        <dbReference type="Rhea" id="RHEA:14513"/>
        <dbReference type="Rhea" id="RHEA-COMP:9674"/>
        <dbReference type="Rhea" id="RHEA-COMP:9677"/>
        <dbReference type="ChEBI" id="CHEBI:15377"/>
        <dbReference type="ChEBI" id="CHEBI:15378"/>
        <dbReference type="ChEBI" id="CHEBI:29985"/>
        <dbReference type="ChEBI" id="CHEBI:30616"/>
        <dbReference type="ChEBI" id="CHEBI:43474"/>
        <dbReference type="ChEBI" id="CHEBI:58359"/>
        <dbReference type="ChEBI" id="CHEBI:78515"/>
        <dbReference type="ChEBI" id="CHEBI:78516"/>
        <dbReference type="ChEBI" id="CHEBI:456216"/>
    </reaction>
</comment>
<proteinExistence type="inferred from homology"/>
<name>A0ABV4BCN6_9GAMM</name>
<dbReference type="InterPro" id="IPR036113">
    <property type="entry name" value="Asp/Glu-ADT_sf_sub_c"/>
</dbReference>
<accession>A0ABV4BCN6</accession>
<comment type="catalytic activity">
    <reaction evidence="1">
        <text>L-glutamyl-tRNA(Gln) + L-glutamine + ATP + H2O = L-glutaminyl-tRNA(Gln) + L-glutamate + ADP + phosphate + H(+)</text>
        <dbReference type="Rhea" id="RHEA:17521"/>
        <dbReference type="Rhea" id="RHEA-COMP:9681"/>
        <dbReference type="Rhea" id="RHEA-COMP:9684"/>
        <dbReference type="ChEBI" id="CHEBI:15377"/>
        <dbReference type="ChEBI" id="CHEBI:15378"/>
        <dbReference type="ChEBI" id="CHEBI:29985"/>
        <dbReference type="ChEBI" id="CHEBI:30616"/>
        <dbReference type="ChEBI" id="CHEBI:43474"/>
        <dbReference type="ChEBI" id="CHEBI:58359"/>
        <dbReference type="ChEBI" id="CHEBI:78520"/>
        <dbReference type="ChEBI" id="CHEBI:78521"/>
        <dbReference type="ChEBI" id="CHEBI:456216"/>
    </reaction>
</comment>
<keyword evidence="1" id="KW-0067">ATP-binding</keyword>
<dbReference type="Proteomes" id="UP001564408">
    <property type="component" value="Unassembled WGS sequence"/>
</dbReference>
<protein>
    <recommendedName>
        <fullName evidence="1">Aspartyl/glutamyl-tRNA(Asn/Gln) amidotransferase subunit C</fullName>
        <shortName evidence="1">Asp/Glu-ADT subunit C</shortName>
        <ecNumber evidence="1">6.3.5.-</ecNumber>
    </recommendedName>
</protein>
<keyword evidence="1" id="KW-0547">Nucleotide-binding</keyword>
<keyword evidence="3" id="KW-1185">Reference proteome</keyword>
<keyword evidence="1" id="KW-0648">Protein biosynthesis</keyword>
<dbReference type="RefSeq" id="WP_369666663.1">
    <property type="nucleotide sequence ID" value="NZ_JBDKXB010000007.1"/>
</dbReference>
<organism evidence="2 3">
    <name type="scientific">Thioalkalicoccus limnaeus</name>
    <dbReference type="NCBI Taxonomy" id="120681"/>
    <lineage>
        <taxon>Bacteria</taxon>
        <taxon>Pseudomonadati</taxon>
        <taxon>Pseudomonadota</taxon>
        <taxon>Gammaproteobacteria</taxon>
        <taxon>Chromatiales</taxon>
        <taxon>Chromatiaceae</taxon>
        <taxon>Thioalkalicoccus</taxon>
    </lineage>
</organism>